<name>A0A1W1C1F4_9ZZZZ</name>
<organism evidence="1">
    <name type="scientific">hydrothermal vent metagenome</name>
    <dbReference type="NCBI Taxonomy" id="652676"/>
    <lineage>
        <taxon>unclassified sequences</taxon>
        <taxon>metagenomes</taxon>
        <taxon>ecological metagenomes</taxon>
    </lineage>
</organism>
<dbReference type="AlphaFoldDB" id="A0A1W1C1F4"/>
<dbReference type="EMBL" id="FPHJ01000026">
    <property type="protein sequence ID" value="SFV59574.1"/>
    <property type="molecule type" value="Genomic_DNA"/>
</dbReference>
<dbReference type="Gene3D" id="3.10.20.30">
    <property type="match status" value="1"/>
</dbReference>
<dbReference type="InterPro" id="IPR016155">
    <property type="entry name" value="Mopterin_synth/thiamin_S_b"/>
</dbReference>
<dbReference type="InterPro" id="IPR003749">
    <property type="entry name" value="ThiS/MoaD-like"/>
</dbReference>
<dbReference type="SUPFAM" id="SSF54285">
    <property type="entry name" value="MoaD/ThiS"/>
    <property type="match status" value="1"/>
</dbReference>
<sequence>MQITIKYFASIRENIGFEEEVIYVKKSLNIIELKNKLNRKEILEKNVLTSVNHEIVNDDFLIIDECEVAFFPPVTGG</sequence>
<gene>
    <name evidence="1" type="ORF">MNB_SUP05-5-196</name>
</gene>
<proteinExistence type="predicted"/>
<protein>
    <submittedName>
        <fullName evidence="1">Molybdenum cofactor biosynthesis protein MoaD</fullName>
    </submittedName>
</protein>
<evidence type="ECO:0000313" key="1">
    <source>
        <dbReference type="EMBL" id="SFV59574.1"/>
    </source>
</evidence>
<dbReference type="CDD" id="cd00754">
    <property type="entry name" value="Ubl_MoaD"/>
    <property type="match status" value="1"/>
</dbReference>
<reference evidence="1" key="1">
    <citation type="submission" date="2016-10" db="EMBL/GenBank/DDBJ databases">
        <authorList>
            <person name="de Groot N.N."/>
        </authorList>
    </citation>
    <scope>NUCLEOTIDE SEQUENCE</scope>
</reference>
<dbReference type="InterPro" id="IPR012675">
    <property type="entry name" value="Beta-grasp_dom_sf"/>
</dbReference>
<dbReference type="Pfam" id="PF02597">
    <property type="entry name" value="ThiS"/>
    <property type="match status" value="1"/>
</dbReference>
<accession>A0A1W1C1F4</accession>